<keyword evidence="2" id="KW-1185">Reference proteome</keyword>
<evidence type="ECO:0000313" key="1">
    <source>
        <dbReference type="EMBL" id="MDS1117003.1"/>
    </source>
</evidence>
<protein>
    <recommendedName>
        <fullName evidence="3">Peptidoglycan binding domain-containing protein</fullName>
    </recommendedName>
</protein>
<proteinExistence type="predicted"/>
<dbReference type="EMBL" id="JAVLUS010000047">
    <property type="protein sequence ID" value="MDS1117003.1"/>
    <property type="molecule type" value="Genomic_DNA"/>
</dbReference>
<accession>A0ABU2GZW3</accession>
<comment type="caution">
    <text evidence="1">The sequence shown here is derived from an EMBL/GenBank/DDBJ whole genome shotgun (WGS) entry which is preliminary data.</text>
</comment>
<evidence type="ECO:0000313" key="2">
    <source>
        <dbReference type="Proteomes" id="UP001265083"/>
    </source>
</evidence>
<reference evidence="1 2" key="1">
    <citation type="submission" date="2023-08" db="EMBL/GenBank/DDBJ databases">
        <title>Bioegradation of LLDPE and BLDPE plastic by marine bacteria from coast plastic debris.</title>
        <authorList>
            <person name="Rong Z."/>
        </authorList>
    </citation>
    <scope>NUCLEOTIDE SEQUENCE [LARGE SCALE GENOMIC DNA]</scope>
    <source>
        <strain evidence="1 2">Z-2</strain>
    </source>
</reference>
<dbReference type="Proteomes" id="UP001265083">
    <property type="component" value="Unassembled WGS sequence"/>
</dbReference>
<gene>
    <name evidence="1" type="ORF">RD149_25055</name>
</gene>
<dbReference type="RefSeq" id="WP_143934441.1">
    <property type="nucleotide sequence ID" value="NZ_JAVLUS010000047.1"/>
</dbReference>
<sequence>MRLRADSVKDGPRLQHSAGAARKILGCRMPVSPNQVEDNSFDLRGAVKQFQALKSAPFDPCTLSPAS</sequence>
<name>A0ABU2GZW3_9ACTN</name>
<organism evidence="1 2">
    <name type="scientific">Gordonia westfalica</name>
    <dbReference type="NCBI Taxonomy" id="158898"/>
    <lineage>
        <taxon>Bacteria</taxon>
        <taxon>Bacillati</taxon>
        <taxon>Actinomycetota</taxon>
        <taxon>Actinomycetes</taxon>
        <taxon>Mycobacteriales</taxon>
        <taxon>Gordoniaceae</taxon>
        <taxon>Gordonia</taxon>
    </lineage>
</organism>
<evidence type="ECO:0008006" key="3">
    <source>
        <dbReference type="Google" id="ProtNLM"/>
    </source>
</evidence>